<gene>
    <name evidence="2" type="ORF">MSYG_0041</name>
</gene>
<feature type="compositionally biased region" description="Polar residues" evidence="1">
    <location>
        <begin position="488"/>
        <end position="504"/>
    </location>
</feature>
<feature type="compositionally biased region" description="Low complexity" evidence="1">
    <location>
        <begin position="159"/>
        <end position="169"/>
    </location>
</feature>
<dbReference type="OMA" id="FKPQRGF"/>
<feature type="region of interest" description="Disordered" evidence="1">
    <location>
        <begin position="279"/>
        <end position="442"/>
    </location>
</feature>
<dbReference type="VEuPathDB" id="FungiDB:MSYG_0041"/>
<keyword evidence="3" id="KW-1185">Reference proteome</keyword>
<feature type="compositionally biased region" description="Low complexity" evidence="1">
    <location>
        <begin position="362"/>
        <end position="377"/>
    </location>
</feature>
<organism evidence="2 3">
    <name type="scientific">Malassezia sympodialis (strain ATCC 42132)</name>
    <name type="common">Atopic eczema-associated yeast</name>
    <dbReference type="NCBI Taxonomy" id="1230383"/>
    <lineage>
        <taxon>Eukaryota</taxon>
        <taxon>Fungi</taxon>
        <taxon>Dikarya</taxon>
        <taxon>Basidiomycota</taxon>
        <taxon>Ustilaginomycotina</taxon>
        <taxon>Malasseziomycetes</taxon>
        <taxon>Malasseziales</taxon>
        <taxon>Malasseziaceae</taxon>
        <taxon>Malassezia</taxon>
    </lineage>
</organism>
<feature type="compositionally biased region" description="Basic and acidic residues" evidence="1">
    <location>
        <begin position="781"/>
        <end position="793"/>
    </location>
</feature>
<dbReference type="STRING" id="1230383.A0A1M7ZZU5"/>
<dbReference type="Proteomes" id="UP000186303">
    <property type="component" value="Chromosome 1"/>
</dbReference>
<feature type="compositionally biased region" description="Polar residues" evidence="1">
    <location>
        <begin position="1"/>
        <end position="16"/>
    </location>
</feature>
<feature type="compositionally biased region" description="Low complexity" evidence="1">
    <location>
        <begin position="200"/>
        <end position="212"/>
    </location>
</feature>
<feature type="compositionally biased region" description="Polar residues" evidence="1">
    <location>
        <begin position="742"/>
        <end position="754"/>
    </location>
</feature>
<dbReference type="AlphaFoldDB" id="A0A1M7ZZU5"/>
<dbReference type="EMBL" id="LT671821">
    <property type="protein sequence ID" value="SHO75709.1"/>
    <property type="molecule type" value="Genomic_DNA"/>
</dbReference>
<evidence type="ECO:0000256" key="1">
    <source>
        <dbReference type="SAM" id="MobiDB-lite"/>
    </source>
</evidence>
<dbReference type="OrthoDB" id="3364971at2759"/>
<feature type="compositionally biased region" description="Polar residues" evidence="1">
    <location>
        <begin position="653"/>
        <end position="663"/>
    </location>
</feature>
<feature type="region of interest" description="Disordered" evidence="1">
    <location>
        <begin position="689"/>
        <end position="716"/>
    </location>
</feature>
<sequence length="809" mass="87944">MQVASAVSTLKANPSDSVKETEELPNSLKPMNPMDYSSTHEDDDDDVSDLGEVVDANSRSTSSHGEISDVPDTDDSDMAKQIEAAGEGESLIGSDDSSDESQLAKEEQYMIRDAACHRQDVNLFDDNNVWDSLTPAGLSLERQDVIADELFKPQRGFASSPEPSFSDFFDSSDEMDAQHGTLNDDEILTTDESSGDCDDTSSTVSDVGSLSVPLIAHMGPSHEPDGNKHDSKPEDVPSDEAALKTAIPLLVIEDLDGRLIYARAGDGEAVFGSDGEFEFAGESDEESSENDTFHGTTNSAHPSHVYPPKEEGVFNADNSLMDDGDTTDELPDEDMPYPRLLIGSIAPKGGRNARRAREIAARTRCSSRLSSPAPSASNVPTAMTPKKPSSLSNVITIDDDDNGHENPSGRASVEHKDSQSAATHVRETKEPTTPKDNYLEESKPMMGQFMPAFSKSVHRAVIDGSHCAPSPFNALHNMQRDLRRKRSQTAVESSFDRTINQSSQKTKRKRTYPLSMKAQDADLDNAGKQSETLGSSPEPPDSTNGEMMDVSDVLDEGLLWQDSTSDSSEEDASVNKNAVPWRKRLSSSGPHDRAFARWNRIPMGAFRTAQEKGISNDVSPVSDAYMTHQRPSSTFLLTQSFSGRRKSDPSRPLSLSTVPKKQQTTPFKRTIAAMNDFQDPTSPLHLTLADPAISSGSTKPNINCDGPSSSSRKSVRVGEHAVVGGNFLVSPVLRPVKHRGHNTINPSGDESTSPLAGLDSMVPSDASPSLESRGRKVTKREKRERLARREAVKRQQSRSLPSLPSHENY</sequence>
<accession>A0A1M7ZZU5</accession>
<feature type="compositionally biased region" description="Acidic residues" evidence="1">
    <location>
        <begin position="279"/>
        <end position="289"/>
    </location>
</feature>
<feature type="compositionally biased region" description="Basic and acidic residues" evidence="1">
    <location>
        <begin position="220"/>
        <end position="235"/>
    </location>
</feature>
<feature type="compositionally biased region" description="Polar residues" evidence="1">
    <location>
        <begin position="694"/>
        <end position="712"/>
    </location>
</feature>
<feature type="compositionally biased region" description="Acidic residues" evidence="1">
    <location>
        <begin position="320"/>
        <end position="335"/>
    </location>
</feature>
<feature type="compositionally biased region" description="Polar residues" evidence="1">
    <location>
        <begin position="797"/>
        <end position="809"/>
    </location>
</feature>
<proteinExistence type="predicted"/>
<evidence type="ECO:0000313" key="3">
    <source>
        <dbReference type="Proteomes" id="UP000186303"/>
    </source>
</evidence>
<feature type="compositionally biased region" description="Basic and acidic residues" evidence="1">
    <location>
        <begin position="412"/>
        <end position="442"/>
    </location>
</feature>
<feature type="region of interest" description="Disordered" evidence="1">
    <location>
        <begin position="1"/>
        <end position="104"/>
    </location>
</feature>
<feature type="region of interest" description="Disordered" evidence="1">
    <location>
        <begin position="482"/>
        <end position="548"/>
    </location>
</feature>
<feature type="region of interest" description="Disordered" evidence="1">
    <location>
        <begin position="153"/>
        <end position="240"/>
    </location>
</feature>
<feature type="region of interest" description="Disordered" evidence="1">
    <location>
        <begin position="641"/>
        <end position="663"/>
    </location>
</feature>
<protein>
    <submittedName>
        <fullName evidence="2">Uncharacterized protein</fullName>
    </submittedName>
</protein>
<feature type="region of interest" description="Disordered" evidence="1">
    <location>
        <begin position="737"/>
        <end position="809"/>
    </location>
</feature>
<evidence type="ECO:0000313" key="2">
    <source>
        <dbReference type="EMBL" id="SHO75709.1"/>
    </source>
</evidence>
<feature type="compositionally biased region" description="Polar residues" evidence="1">
    <location>
        <begin position="527"/>
        <end position="545"/>
    </location>
</feature>
<reference evidence="3" key="1">
    <citation type="journal article" date="2017" name="Nucleic Acids Res.">
        <title>Proteogenomics produces comprehensive and highly accurate protein-coding gene annotation in a complete genome assembly of Malassezia sympodialis.</title>
        <authorList>
            <person name="Zhu Y."/>
            <person name="Engstroem P.G."/>
            <person name="Tellgren-Roth C."/>
            <person name="Baudo C.D."/>
            <person name="Kennell J.C."/>
            <person name="Sun S."/>
            <person name="Billmyre R.B."/>
            <person name="Schroeder M.S."/>
            <person name="Andersson A."/>
            <person name="Holm T."/>
            <person name="Sigurgeirsson B."/>
            <person name="Wu G."/>
            <person name="Sankaranarayanan S.R."/>
            <person name="Siddharthan R."/>
            <person name="Sanyal K."/>
            <person name="Lundeberg J."/>
            <person name="Nystedt B."/>
            <person name="Boekhout T."/>
            <person name="Dawson T.L. Jr."/>
            <person name="Heitman J."/>
            <person name="Scheynius A."/>
            <person name="Lehtioe J."/>
        </authorList>
    </citation>
    <scope>NUCLEOTIDE SEQUENCE [LARGE SCALE GENOMIC DNA]</scope>
    <source>
        <strain evidence="3">ATCC 42132</strain>
    </source>
</reference>
<feature type="compositionally biased region" description="Acidic residues" evidence="1">
    <location>
        <begin position="183"/>
        <end position="199"/>
    </location>
</feature>
<name>A0A1M7ZZU5_MALS4</name>